<dbReference type="OrthoDB" id="886161at2"/>
<proteinExistence type="predicted"/>
<dbReference type="Proteomes" id="UP000006764">
    <property type="component" value="Chromosome"/>
</dbReference>
<dbReference type="HOGENOM" id="CLU_067291_0_0_6"/>
<dbReference type="AlphaFoldDB" id="A0A0B4XMW8"/>
<accession>A0A0B4XMW8</accession>
<dbReference type="KEGG" id="apac:S7S_06280"/>
<name>A0A0B4XMW8_9GAMM</name>
<protein>
    <submittedName>
        <fullName evidence="1">Membrane-fusion protein</fullName>
    </submittedName>
</protein>
<dbReference type="STRING" id="391936.S7S_06280"/>
<dbReference type="Pfam" id="PF10987">
    <property type="entry name" value="DUF2806"/>
    <property type="match status" value="1"/>
</dbReference>
<keyword evidence="2" id="KW-1185">Reference proteome</keyword>
<sequence length="347" mass="39181">MDTALDTYLDKLWHTLFSKGVPGLVSPDEIRRRGQPHRQVRAAELREVARVQRELAALVEGRLQLTAAGRLSEAVDDTALNAVRLNPVIEQRGGDWRVAPLDAAAMLSQAGLAESVREVRRALTLRHIAVLAEEEGRRLPRERLQQTVVDPDWLARWQDAAAGCVSIELKRLWARLLAGEVLRPGTYSVRTLEFLRLVSRRDLEMVSLCARFAFDGFIYRQPGRYFSATLHQPLFETLEELGLLRGVYGRPETWLLASATGDRFRAILPCQHRAIFIERGAGQDDLRFPVYRLTRFGREVLSLFPVEADTAYLLAVAGEFKKQGCEVQLGDWMHEGGQGLFAERLSL</sequence>
<reference evidence="1 2" key="1">
    <citation type="journal article" date="2012" name="J. Bacteriol.">
        <title>Genome sequence of an alkane-degrading bacterium, Alcanivorax pacificus type strain W11-5, isolated from deep sea sediment.</title>
        <authorList>
            <person name="Lai Q."/>
            <person name="Shao Z."/>
        </authorList>
    </citation>
    <scope>NUCLEOTIDE SEQUENCE [LARGE SCALE GENOMIC DNA]</scope>
    <source>
        <strain evidence="1 2">W11-5</strain>
    </source>
</reference>
<organism evidence="1 2">
    <name type="scientific">Isoalcanivorax pacificus W11-5</name>
    <dbReference type="NCBI Taxonomy" id="391936"/>
    <lineage>
        <taxon>Bacteria</taxon>
        <taxon>Pseudomonadati</taxon>
        <taxon>Pseudomonadota</taxon>
        <taxon>Gammaproteobacteria</taxon>
        <taxon>Oceanospirillales</taxon>
        <taxon>Alcanivoracaceae</taxon>
        <taxon>Isoalcanivorax</taxon>
    </lineage>
</organism>
<dbReference type="EMBL" id="CP004387">
    <property type="protein sequence ID" value="AJD47672.1"/>
    <property type="molecule type" value="Genomic_DNA"/>
</dbReference>
<dbReference type="RefSeq" id="WP_008739791.1">
    <property type="nucleotide sequence ID" value="NZ_CP004387.1"/>
</dbReference>
<evidence type="ECO:0000313" key="1">
    <source>
        <dbReference type="EMBL" id="AJD47672.1"/>
    </source>
</evidence>
<dbReference type="InterPro" id="IPR021254">
    <property type="entry name" value="DUF2806"/>
</dbReference>
<gene>
    <name evidence="1" type="ORF">S7S_06280</name>
</gene>
<evidence type="ECO:0000313" key="2">
    <source>
        <dbReference type="Proteomes" id="UP000006764"/>
    </source>
</evidence>